<keyword evidence="6" id="KW-1185">Reference proteome</keyword>
<dbReference type="eggNOG" id="ENOG502SQYE">
    <property type="taxonomic scope" value="Eukaryota"/>
</dbReference>
<dbReference type="EMBL" id="CP000588">
    <property type="protein sequence ID" value="ABO97715.1"/>
    <property type="molecule type" value="Genomic_DNA"/>
</dbReference>
<accession>A4S1T5</accession>
<dbReference type="Pfam" id="PF00144">
    <property type="entry name" value="Beta-lactamase"/>
    <property type="match status" value="1"/>
</dbReference>
<proteinExistence type="predicted"/>
<feature type="chain" id="PRO_5002673021" description="Beta-lactamase-related domain-containing protein" evidence="3">
    <location>
        <begin position="23"/>
        <end position="992"/>
    </location>
</feature>
<reference evidence="5 6" key="1">
    <citation type="journal article" date="2007" name="Proc. Natl. Acad. Sci. U.S.A.">
        <title>The tiny eukaryote Ostreococcus provides genomic insights into the paradox of plankton speciation.</title>
        <authorList>
            <person name="Palenik B."/>
            <person name="Grimwood J."/>
            <person name="Aerts A."/>
            <person name="Rouze P."/>
            <person name="Salamov A."/>
            <person name="Putnam N."/>
            <person name="Dupont C."/>
            <person name="Jorgensen R."/>
            <person name="Derelle E."/>
            <person name="Rombauts S."/>
            <person name="Zhou K."/>
            <person name="Otillar R."/>
            <person name="Merchant S.S."/>
            <person name="Podell S."/>
            <person name="Gaasterland T."/>
            <person name="Napoli C."/>
            <person name="Gendler K."/>
            <person name="Manuell A."/>
            <person name="Tai V."/>
            <person name="Vallon O."/>
            <person name="Piganeau G."/>
            <person name="Jancek S."/>
            <person name="Heijde M."/>
            <person name="Jabbari K."/>
            <person name="Bowler C."/>
            <person name="Lohr M."/>
            <person name="Robbens S."/>
            <person name="Werner G."/>
            <person name="Dubchak I."/>
            <person name="Pazour G.J."/>
            <person name="Ren Q."/>
            <person name="Paulsen I."/>
            <person name="Delwiche C."/>
            <person name="Schmutz J."/>
            <person name="Rokhsar D."/>
            <person name="Van de Peer Y."/>
            <person name="Moreau H."/>
            <person name="Grigoriev I.V."/>
        </authorList>
    </citation>
    <scope>NUCLEOTIDE SEQUENCE [LARGE SCALE GENOMIC DNA]</scope>
    <source>
        <strain evidence="5 6">CCE9901</strain>
    </source>
</reference>
<feature type="compositionally biased region" description="Acidic residues" evidence="2">
    <location>
        <begin position="983"/>
        <end position="992"/>
    </location>
</feature>
<name>A4S1T5_OSTLU</name>
<feature type="coiled-coil region" evidence="1">
    <location>
        <begin position="527"/>
        <end position="561"/>
    </location>
</feature>
<evidence type="ECO:0000256" key="3">
    <source>
        <dbReference type="SAM" id="SignalP"/>
    </source>
</evidence>
<sequence length="992" mass="106558">MRRALACALAAALCCASAHASASTPRASGAPGARPWIVERAELHGLSTNALEEASSNVETIVSRDCFLVAKDGAIVHESYYGANDANTQTTTDGVGALALVAAVGVAVQQGLFELDAPLSKYDLRSVEEAFGAYADKVSVRQLLAQTHGGGSREPGTTFERDDPRNDGFLDIVGDIIELRSGMKLSEWARVNVGEKLGAPEMFASSSRADGNDGASLWRDLRMSCRDAAKLGQLFVNQGRWTSVDGSTRQMFDPTFAVSALSVSYPSLNQAHGLMTWLHVPVSATGTQCCAPRTTKTSCGMSAEAISGPILGRNAPHAPVAVSLGDEGSMIFMLPETKTVVVTLGRTAPGSPACPVAPSDVVAKVGSGRRDDAYLMRTIWSAMGGALKPVELDSPTKKSKRTAALEHDWHRWEEKKASKHSKKHSTDSDDRVASEGSSEGASSSILDAVREAITEVMGGEAKKDGLIHDDHATYEAPGDAGEMKPTTFRLPMPSPGDLAAEEYEKRQIEYARQMQEREYKKFEAGVQKDYRKALKQTREKYQKAMRAAQSITNVAQRAQAEDVAAAEYLEAVNKIEETGKQALQQLDSWRKATLPPLKGDEDVGFGASKNKGSDLGSVAAHRAKPNAIDDLSSVMSGVSEKMRSIGLRASEKIDFEDNRRGDTKEDADDGTFSLPKLGDTHVVPHSMRGSCVCGCPNTKTSQATCFDVDASALGSSEQAADACSAMHSRAGLGCPHTGIVQQCGEVIGKRGFASDDLECRQVRKCPRSKEDAAKTAFLAAVFDCTPTRFASCSFVAEPCAHSHVVIKPVLQTEDDASALARPQHLRRAAHRFHEHQHAHLHGNAMQRWFQQSSAELSVALAVVILALALMTVASKWPTAVTGGDMFFGQLPPRQVRRMSPGVAERAPLLASKTRQPHVRSVSVSSEIPPSSPSSPSSDEDESPVRRDVVQRFPRPIKVTQPQTGEAYEEIVKPTRRVPVSEVSADDDDDSAV</sequence>
<dbReference type="Gene3D" id="3.40.710.10">
    <property type="entry name" value="DD-peptidase/beta-lactamase superfamily"/>
    <property type="match status" value="1"/>
</dbReference>
<dbReference type="HOGENOM" id="CLU_317460_0_0_1"/>
<keyword evidence="3" id="KW-0732">Signal</keyword>
<feature type="region of interest" description="Disordered" evidence="2">
    <location>
        <begin position="389"/>
        <end position="443"/>
    </location>
</feature>
<feature type="compositionally biased region" description="Basic and acidic residues" evidence="2">
    <location>
        <begin position="424"/>
        <end position="433"/>
    </location>
</feature>
<feature type="domain" description="Beta-lactamase-related" evidence="4">
    <location>
        <begin position="68"/>
        <end position="346"/>
    </location>
</feature>
<protein>
    <recommendedName>
        <fullName evidence="4">Beta-lactamase-related domain-containing protein</fullName>
    </recommendedName>
</protein>
<dbReference type="AlphaFoldDB" id="A4S1T5"/>
<dbReference type="Gramene" id="ABO97715">
    <property type="protein sequence ID" value="ABO97715"/>
    <property type="gene ID" value="OSTLU_33214"/>
</dbReference>
<feature type="signal peptide" evidence="3">
    <location>
        <begin position="1"/>
        <end position="22"/>
    </location>
</feature>
<dbReference type="SUPFAM" id="SSF56601">
    <property type="entry name" value="beta-lactamase/transpeptidase-like"/>
    <property type="match status" value="1"/>
</dbReference>
<evidence type="ECO:0000313" key="5">
    <source>
        <dbReference type="EMBL" id="ABO97715.1"/>
    </source>
</evidence>
<feature type="compositionally biased region" description="Basic and acidic residues" evidence="2">
    <location>
        <begin position="403"/>
        <end position="416"/>
    </location>
</feature>
<evidence type="ECO:0000259" key="4">
    <source>
        <dbReference type="Pfam" id="PF00144"/>
    </source>
</evidence>
<dbReference type="GeneID" id="5003120"/>
<dbReference type="RefSeq" id="XP_001419422.1">
    <property type="nucleotide sequence ID" value="XM_001419385.1"/>
</dbReference>
<keyword evidence="1" id="KW-0175">Coiled coil</keyword>
<dbReference type="OrthoDB" id="435297at2759"/>
<dbReference type="OMA" id="QCCAPRT"/>
<evidence type="ECO:0000256" key="2">
    <source>
        <dbReference type="SAM" id="MobiDB-lite"/>
    </source>
</evidence>
<feature type="compositionally biased region" description="Low complexity" evidence="2">
    <location>
        <begin position="434"/>
        <end position="443"/>
    </location>
</feature>
<dbReference type="InterPro" id="IPR001466">
    <property type="entry name" value="Beta-lactam-related"/>
</dbReference>
<evidence type="ECO:0000313" key="6">
    <source>
        <dbReference type="Proteomes" id="UP000001568"/>
    </source>
</evidence>
<gene>
    <name evidence="5" type="ORF">OSTLU_33214</name>
</gene>
<dbReference type="KEGG" id="olu:OSTLU_33214"/>
<dbReference type="Proteomes" id="UP000001568">
    <property type="component" value="Chromosome 8"/>
</dbReference>
<evidence type="ECO:0000256" key="1">
    <source>
        <dbReference type="SAM" id="Coils"/>
    </source>
</evidence>
<feature type="region of interest" description="Disordered" evidence="2">
    <location>
        <begin position="897"/>
        <end position="992"/>
    </location>
</feature>
<dbReference type="InterPro" id="IPR012338">
    <property type="entry name" value="Beta-lactam/transpept-like"/>
</dbReference>
<organism evidence="5 6">
    <name type="scientific">Ostreococcus lucimarinus (strain CCE9901)</name>
    <dbReference type="NCBI Taxonomy" id="436017"/>
    <lineage>
        <taxon>Eukaryota</taxon>
        <taxon>Viridiplantae</taxon>
        <taxon>Chlorophyta</taxon>
        <taxon>Mamiellophyceae</taxon>
        <taxon>Mamiellales</taxon>
        <taxon>Bathycoccaceae</taxon>
        <taxon>Ostreococcus</taxon>
    </lineage>
</organism>
<feature type="compositionally biased region" description="Low complexity" evidence="2">
    <location>
        <begin position="920"/>
        <end position="936"/>
    </location>
</feature>